<protein>
    <submittedName>
        <fullName evidence="3">Uncharacterized protein</fullName>
    </submittedName>
</protein>
<dbReference type="Proteomes" id="UP000694257">
    <property type="component" value="Chromosome"/>
</dbReference>
<sequence length="294" mass="30379">MTPFRAGVLTFGAVLVTAIIAFAIAAVVGSEVVKGVGVLGASAGVIGLATMTYQHFTRKAGVPPAQERNPPAEETSAAAPDSGTMPTAQVSHGPGWFNRITINQSSLVAQPNSNRASLARWLPVVIALACLAVLILALDKFSGSSESNAQNNYPPADLTPPNVNLTAPTGNWTPNPQNNNGISGLPCVQLCQQAQMQIGTAIDVDPPAGDDRPDFVALPGNQLKPINGAGIKPAPEGPVDAGRCFPEMSLDTTGPTTAGPPMCLLTTAGNQVMLVSRQHNGSDYLTLVYAVLPR</sequence>
<reference evidence="3 4" key="1">
    <citation type="submission" date="2021-07" db="EMBL/GenBank/DDBJ databases">
        <title>Whole Genome Sequence of Nocardia Iowensis.</title>
        <authorList>
            <person name="Lamm A."/>
            <person name="Collins-Fairclough A.M."/>
            <person name="Bunk B."/>
            <person name="Sproer C."/>
        </authorList>
    </citation>
    <scope>NUCLEOTIDE SEQUENCE [LARGE SCALE GENOMIC DNA]</scope>
    <source>
        <strain evidence="3 4">NRRL 5646</strain>
    </source>
</reference>
<evidence type="ECO:0000313" key="4">
    <source>
        <dbReference type="Proteomes" id="UP000694257"/>
    </source>
</evidence>
<evidence type="ECO:0000256" key="1">
    <source>
        <dbReference type="SAM" id="MobiDB-lite"/>
    </source>
</evidence>
<evidence type="ECO:0000313" key="3">
    <source>
        <dbReference type="EMBL" id="QXN91863.1"/>
    </source>
</evidence>
<gene>
    <name evidence="3" type="ORF">KV110_01320</name>
</gene>
<accession>A0ABX8RQF7</accession>
<feature type="region of interest" description="Disordered" evidence="1">
    <location>
        <begin position="61"/>
        <end position="90"/>
    </location>
</feature>
<dbReference type="EMBL" id="CP078145">
    <property type="protein sequence ID" value="QXN91863.1"/>
    <property type="molecule type" value="Genomic_DNA"/>
</dbReference>
<keyword evidence="2" id="KW-0472">Membrane</keyword>
<organism evidence="3 4">
    <name type="scientific">Nocardia iowensis</name>
    <dbReference type="NCBI Taxonomy" id="204891"/>
    <lineage>
        <taxon>Bacteria</taxon>
        <taxon>Bacillati</taxon>
        <taxon>Actinomycetota</taxon>
        <taxon>Actinomycetes</taxon>
        <taxon>Mycobacteriales</taxon>
        <taxon>Nocardiaceae</taxon>
        <taxon>Nocardia</taxon>
    </lineage>
</organism>
<dbReference type="RefSeq" id="WP_218472712.1">
    <property type="nucleotide sequence ID" value="NZ_BAABJN010000009.1"/>
</dbReference>
<keyword evidence="2" id="KW-0812">Transmembrane</keyword>
<keyword evidence="2" id="KW-1133">Transmembrane helix</keyword>
<feature type="transmembrane region" description="Helical" evidence="2">
    <location>
        <begin position="118"/>
        <end position="138"/>
    </location>
</feature>
<keyword evidence="4" id="KW-1185">Reference proteome</keyword>
<evidence type="ECO:0000256" key="2">
    <source>
        <dbReference type="SAM" id="Phobius"/>
    </source>
</evidence>
<name>A0ABX8RQF7_NOCIO</name>
<proteinExistence type="predicted"/>
<feature type="transmembrane region" description="Helical" evidence="2">
    <location>
        <begin position="35"/>
        <end position="53"/>
    </location>
</feature>